<dbReference type="KEGG" id="elk:111139664"/>
<keyword evidence="3 10" id="KW-0812">Transmembrane</keyword>
<dbReference type="InterPro" id="IPR037055">
    <property type="entry name" value="MHC_I-like_Ag-recog_sf"/>
</dbReference>
<dbReference type="Pfam" id="PF00129">
    <property type="entry name" value="MHC_I"/>
    <property type="match status" value="1"/>
</dbReference>
<dbReference type="CDD" id="cd07698">
    <property type="entry name" value="IgC1_MHC_I_alpha3"/>
    <property type="match status" value="1"/>
</dbReference>
<dbReference type="Gene3D" id="3.30.500.10">
    <property type="entry name" value="MHC class I-like antigen recognition-like"/>
    <property type="match status" value="1"/>
</dbReference>
<gene>
    <name evidence="14" type="primary">LOC111139664</name>
</gene>
<dbReference type="Proteomes" id="UP000248482">
    <property type="component" value="Unplaced"/>
</dbReference>
<evidence type="ECO:0000256" key="9">
    <source>
        <dbReference type="SAM" id="MobiDB-lite"/>
    </source>
</evidence>
<evidence type="ECO:0000256" key="6">
    <source>
        <dbReference type="ARBA" id="ARBA00023136"/>
    </source>
</evidence>
<evidence type="ECO:0000313" key="14">
    <source>
        <dbReference type="RefSeq" id="XP_022347698.1"/>
    </source>
</evidence>
<dbReference type="GO" id="GO:0005615">
    <property type="term" value="C:extracellular space"/>
    <property type="evidence" value="ECO:0007669"/>
    <property type="project" value="TreeGrafter"/>
</dbReference>
<dbReference type="InterPro" id="IPR001039">
    <property type="entry name" value="MHC_I_a_a1/a2"/>
</dbReference>
<proteinExistence type="inferred from homology"/>
<evidence type="ECO:0000256" key="10">
    <source>
        <dbReference type="SAM" id="Phobius"/>
    </source>
</evidence>
<dbReference type="InterPro" id="IPR013783">
    <property type="entry name" value="Ig-like_fold"/>
</dbReference>
<evidence type="ECO:0000313" key="13">
    <source>
        <dbReference type="Proteomes" id="UP000248482"/>
    </source>
</evidence>
<dbReference type="SMART" id="SM00407">
    <property type="entry name" value="IGc1"/>
    <property type="match status" value="1"/>
</dbReference>
<accession>A0A2Y9IGG5</accession>
<dbReference type="PANTHER" id="PTHR16675">
    <property type="entry name" value="MHC CLASS I-RELATED"/>
    <property type="match status" value="1"/>
</dbReference>
<protein>
    <submittedName>
        <fullName evidence="14">LOW QUALITY PROTEIN: H-2 class I histocompatibility antigen, Q8 alpha chain-like</fullName>
    </submittedName>
</protein>
<keyword evidence="7" id="KW-0325">Glycoprotein</keyword>
<name>A0A2Y9IGG5_ENHLU</name>
<dbReference type="SUPFAM" id="SSF48726">
    <property type="entry name" value="Immunoglobulin"/>
    <property type="match status" value="1"/>
</dbReference>
<dbReference type="GeneID" id="111139664"/>
<sequence>MLLLLQLWRLLPESAAVLILLTLLPEPDLILDFPTAALGPRPPVTQMLESLSAQTGNPWGLPVVADGPASLAKMVMAELTNLKLENKPWPGGTHSLHYHYLALSEPGPDLPQFLAVGYVDDQPFIHYDSRVDRAKPQAPWMATVDAQYWETETQKQRAWAKVQLVETWTVMGYHNQSTGMHSTQRMFGCEIREDGHTHSFWQFGFDGQDHLSLDLETLNWVSAKPAAMRTKSWWETERCYAEYDKAYLEGLCLVSLRRYLELGGQSLTRKGISTDTEPNRMWRERVKELAHVTIEDREFQDLQLASRRPRRASVSVSVHRQEKTDVPAAGDQAGEPPMVQVTRHTDPDGCITLKCWARGFYPRDISLSWWLGEEELVLETEYVETRPSGDGTYQMWAAVQVPARTEDQYTCHVQHSGLNHTLTVTWEAPPRQWITSAVVIPIFIFLLLTAGVLIFIKQYSQGGEDPPVSPVRVEAAQLLC</sequence>
<dbReference type="GO" id="GO:0006955">
    <property type="term" value="P:immune response"/>
    <property type="evidence" value="ECO:0007669"/>
    <property type="project" value="TreeGrafter"/>
</dbReference>
<comment type="similarity">
    <text evidence="8">Belongs to the MHC class I family.</text>
</comment>
<dbReference type="PANTHER" id="PTHR16675:SF134">
    <property type="entry name" value="IG-LIKE DOMAIN-CONTAINING PROTEIN"/>
    <property type="match status" value="1"/>
</dbReference>
<feature type="signal peptide" evidence="11">
    <location>
        <begin position="1"/>
        <end position="16"/>
    </location>
</feature>
<keyword evidence="13" id="KW-1185">Reference proteome</keyword>
<evidence type="ECO:0000256" key="7">
    <source>
        <dbReference type="ARBA" id="ARBA00023180"/>
    </source>
</evidence>
<dbReference type="AlphaFoldDB" id="A0A2Y9IGG5"/>
<keyword evidence="4" id="KW-0391">Immunity</keyword>
<dbReference type="InterPro" id="IPR003006">
    <property type="entry name" value="Ig/MHC_CS"/>
</dbReference>
<dbReference type="GO" id="GO:0030670">
    <property type="term" value="C:phagocytic vesicle membrane"/>
    <property type="evidence" value="ECO:0007669"/>
    <property type="project" value="UniProtKB-ARBA"/>
</dbReference>
<dbReference type="GO" id="GO:0042612">
    <property type="term" value="C:MHC class I protein complex"/>
    <property type="evidence" value="ECO:0007669"/>
    <property type="project" value="UniProtKB-KW"/>
</dbReference>
<feature type="domain" description="Ig-like" evidence="12">
    <location>
        <begin position="337"/>
        <end position="425"/>
    </location>
</feature>
<reference evidence="14" key="1">
    <citation type="submission" date="2025-08" db="UniProtKB">
        <authorList>
            <consortium name="RefSeq"/>
        </authorList>
    </citation>
    <scope>IDENTIFICATION</scope>
    <source>
        <tissue evidence="14">Blood</tissue>
    </source>
</reference>
<keyword evidence="2" id="KW-0490">MHC I</keyword>
<dbReference type="FunFam" id="2.60.40.10:FF:000014">
    <property type="entry name" value="H-2 class I histocompatibility antigen, alpha chain"/>
    <property type="match status" value="1"/>
</dbReference>
<keyword evidence="5 10" id="KW-1133">Transmembrane helix</keyword>
<evidence type="ECO:0000256" key="2">
    <source>
        <dbReference type="ARBA" id="ARBA00022451"/>
    </source>
</evidence>
<dbReference type="InterPro" id="IPR011162">
    <property type="entry name" value="MHC_I/II-like_Ag-recog"/>
</dbReference>
<dbReference type="InterPro" id="IPR050208">
    <property type="entry name" value="MHC_class-I_related"/>
</dbReference>
<dbReference type="STRING" id="391180.A0A2Y9IGG5"/>
<keyword evidence="6 10" id="KW-0472">Membrane</keyword>
<dbReference type="InterPro" id="IPR011161">
    <property type="entry name" value="MHC_I-like_Ag-recog"/>
</dbReference>
<dbReference type="PROSITE" id="PS50835">
    <property type="entry name" value="IG_LIKE"/>
    <property type="match status" value="1"/>
</dbReference>
<evidence type="ECO:0000256" key="11">
    <source>
        <dbReference type="SAM" id="SignalP"/>
    </source>
</evidence>
<evidence type="ECO:0000256" key="4">
    <source>
        <dbReference type="ARBA" id="ARBA00022859"/>
    </source>
</evidence>
<evidence type="ECO:0000256" key="1">
    <source>
        <dbReference type="ARBA" id="ARBA00004167"/>
    </source>
</evidence>
<dbReference type="Pfam" id="PF07654">
    <property type="entry name" value="C1-set"/>
    <property type="match status" value="1"/>
</dbReference>
<keyword evidence="11" id="KW-0732">Signal</keyword>
<dbReference type="Gene3D" id="2.60.40.10">
    <property type="entry name" value="Immunoglobulins"/>
    <property type="match status" value="1"/>
</dbReference>
<evidence type="ECO:0000256" key="3">
    <source>
        <dbReference type="ARBA" id="ARBA00022692"/>
    </source>
</evidence>
<dbReference type="InterPro" id="IPR003597">
    <property type="entry name" value="Ig_C1-set"/>
</dbReference>
<dbReference type="GO" id="GO:0002474">
    <property type="term" value="P:antigen processing and presentation of peptide antigen via MHC class I"/>
    <property type="evidence" value="ECO:0007669"/>
    <property type="project" value="UniProtKB-KW"/>
</dbReference>
<evidence type="ECO:0000256" key="8">
    <source>
        <dbReference type="RuleBase" id="RU004439"/>
    </source>
</evidence>
<comment type="subcellular location">
    <subcellularLocation>
        <location evidence="1">Membrane</location>
        <topology evidence="1">Single-pass membrane protein</topology>
    </subcellularLocation>
</comment>
<dbReference type="FunFam" id="3.30.500.10:FF:000001">
    <property type="entry name" value="H-2 class I histocompatibility antigen, alpha chain"/>
    <property type="match status" value="1"/>
</dbReference>
<dbReference type="GO" id="GO:0098553">
    <property type="term" value="C:lumenal side of endoplasmic reticulum membrane"/>
    <property type="evidence" value="ECO:0007669"/>
    <property type="project" value="UniProtKB-ARBA"/>
</dbReference>
<dbReference type="OrthoDB" id="8936120at2759"/>
<evidence type="ECO:0000256" key="5">
    <source>
        <dbReference type="ARBA" id="ARBA00022989"/>
    </source>
</evidence>
<dbReference type="InterPro" id="IPR007110">
    <property type="entry name" value="Ig-like_dom"/>
</dbReference>
<dbReference type="RefSeq" id="XP_022347698.1">
    <property type="nucleotide sequence ID" value="XM_022491990.1"/>
</dbReference>
<feature type="region of interest" description="Disordered" evidence="9">
    <location>
        <begin position="313"/>
        <end position="337"/>
    </location>
</feature>
<feature type="transmembrane region" description="Helical" evidence="10">
    <location>
        <begin position="433"/>
        <end position="456"/>
    </location>
</feature>
<dbReference type="SUPFAM" id="SSF54452">
    <property type="entry name" value="MHC antigen-recognition domain"/>
    <property type="match status" value="1"/>
</dbReference>
<dbReference type="GO" id="GO:0009897">
    <property type="term" value="C:external side of plasma membrane"/>
    <property type="evidence" value="ECO:0007669"/>
    <property type="project" value="TreeGrafter"/>
</dbReference>
<dbReference type="InterPro" id="IPR036179">
    <property type="entry name" value="Ig-like_dom_sf"/>
</dbReference>
<feature type="chain" id="PRO_5015958395" evidence="11">
    <location>
        <begin position="17"/>
        <end position="480"/>
    </location>
</feature>
<evidence type="ECO:0000259" key="12">
    <source>
        <dbReference type="PROSITE" id="PS50835"/>
    </source>
</evidence>
<dbReference type="PROSITE" id="PS00290">
    <property type="entry name" value="IG_MHC"/>
    <property type="match status" value="1"/>
</dbReference>
<organism evidence="13 14">
    <name type="scientific">Enhydra lutris kenyoni</name>
    <name type="common">northern sea otter</name>
    <dbReference type="NCBI Taxonomy" id="391180"/>
    <lineage>
        <taxon>Eukaryota</taxon>
        <taxon>Metazoa</taxon>
        <taxon>Chordata</taxon>
        <taxon>Craniata</taxon>
        <taxon>Vertebrata</taxon>
        <taxon>Euteleostomi</taxon>
        <taxon>Mammalia</taxon>
        <taxon>Eutheria</taxon>
        <taxon>Laurasiatheria</taxon>
        <taxon>Carnivora</taxon>
        <taxon>Caniformia</taxon>
        <taxon>Musteloidea</taxon>
        <taxon>Mustelidae</taxon>
        <taxon>Lutrinae</taxon>
        <taxon>Enhydra</taxon>
    </lineage>
</organism>
<dbReference type="PRINTS" id="PR01638">
    <property type="entry name" value="MHCCLASSI"/>
</dbReference>